<evidence type="ECO:0008006" key="4">
    <source>
        <dbReference type="Google" id="ProtNLM"/>
    </source>
</evidence>
<proteinExistence type="predicted"/>
<evidence type="ECO:0000256" key="1">
    <source>
        <dbReference type="SAM" id="SignalP"/>
    </source>
</evidence>
<dbReference type="Proteomes" id="UP000272464">
    <property type="component" value="Unassembled WGS sequence"/>
</dbReference>
<dbReference type="PANTHER" id="PTHR42754">
    <property type="entry name" value="ENDOGLUCANASE"/>
    <property type="match status" value="1"/>
</dbReference>
<accession>A0A433XNX0</accession>
<dbReference type="EMBL" id="RZNX01000001">
    <property type="protein sequence ID" value="RUT35767.1"/>
    <property type="molecule type" value="Genomic_DNA"/>
</dbReference>
<name>A0A433XNX0_9BACL</name>
<gene>
    <name evidence="2" type="ORF">EJP77_01750</name>
</gene>
<evidence type="ECO:0000313" key="3">
    <source>
        <dbReference type="Proteomes" id="UP000272464"/>
    </source>
</evidence>
<dbReference type="InterPro" id="IPR011047">
    <property type="entry name" value="Quinoprotein_ADH-like_sf"/>
</dbReference>
<reference evidence="2 3" key="1">
    <citation type="submission" date="2018-12" db="EMBL/GenBank/DDBJ databases">
        <authorList>
            <person name="Sun L."/>
            <person name="Chen Z."/>
        </authorList>
    </citation>
    <scope>NUCLEOTIDE SEQUENCE [LARGE SCALE GENOMIC DNA]</scope>
    <source>
        <strain evidence="2 3">3-5-3</strain>
    </source>
</reference>
<dbReference type="SUPFAM" id="SSF49373">
    <property type="entry name" value="Invasin/intimin cell-adhesion fragments"/>
    <property type="match status" value="2"/>
</dbReference>
<keyword evidence="1" id="KW-0732">Signal</keyword>
<comment type="caution">
    <text evidence="2">The sequence shown here is derived from an EMBL/GenBank/DDBJ whole genome shotgun (WGS) entry which is preliminary data.</text>
</comment>
<feature type="signal peptide" evidence="1">
    <location>
        <begin position="1"/>
        <end position="29"/>
    </location>
</feature>
<dbReference type="PANTHER" id="PTHR42754:SF1">
    <property type="entry name" value="LIPOPROTEIN"/>
    <property type="match status" value="1"/>
</dbReference>
<sequence>MFRTLIRKASAALLCLTLVSGFAVGVSYASPDTEKPAIEWSRQFGMDAQFLTGRSITSSSDGGYIVTGNFSSSTGRAYILKLNSAGKIQWEQKIQHDNRPFTTADETIETKDGGYIVTGSTQSESGINNILLIKLSAQGNVEWEKEFDSGFNVHSLAVAETQKGGFVITGESFGGQDVQQAFVLKADAQGQQVWLKKLKFSDEQYYMDIIATPDGGSISVGTQYDLYFNDPQKGALITKLNADGDEVWTKKLTTPDSLRVASSIASSGDGGYVIYSKSSRDDHYLTKIDSNGNKKWEKKLAPSPNSEFYKKVVRMGDGYALFSEYRTNTSDVQERKYELLKLSDTGDTRNISDFTIKGFDHMTGLTSSQDGGFVLLGEVKGPDYNRFIQVTKLAGPNGQPGERTLEGISFADTSKTIAVGEHTAAIIMGDYSDGSREAIKGSVSLTSEDSGIAAVIPEGFITGIKPGSTTIHAEFKGHRAQLDVEVIDNQNHGDADHWSYQYGKDQYDILARNIVPTSDGGYIVTADTKDQSISSTKAYILKLNAAGRLEWQQKLQHGLSEYTQPLKAIETKDGGIVVCGTTRIQDDRPRNQVFLAKLSAQGVLEWEKVFDGGGNKSGNSVAETTDGGFVVTGATLSISGEDLAYVLKTDAHGQLLWDKRYRFESNQNYNDIIATPDGGAIAVGAITTYVGSNANDRAIVTKLSPDGEELWTKKLPPVGRDAYSIIPTKQDKYLVASRDSDGINYVTELDSSGEVMWDQSYAAFQGLYFYKISPYGQGYVLLGSQSSGEYPNTQTRPAILKLDDLGQVTANISFADPNVSGLDIGTVTHDGEFVLLGAVSVGNDKTALQVTKSAGTEIPPVEPEEALYLDSTEYSLTAGTSIDTVVYYKDIKGKIHEVTKQSKFSSDDPSVVDYDKEGNINGLRAGITYITAEYQGKTCKVLVQVVRASVPK</sequence>
<dbReference type="SUPFAM" id="SSF50998">
    <property type="entry name" value="Quinoprotein alcohol dehydrogenase-like"/>
    <property type="match status" value="2"/>
</dbReference>
<feature type="chain" id="PRO_5019578477" description="BIG2 domain-containing protein" evidence="1">
    <location>
        <begin position="30"/>
        <end position="952"/>
    </location>
</feature>
<dbReference type="InterPro" id="IPR008964">
    <property type="entry name" value="Invasin/intimin_cell_adhesion"/>
</dbReference>
<dbReference type="RefSeq" id="WP_127197466.1">
    <property type="nucleotide sequence ID" value="NZ_RZNX01000001.1"/>
</dbReference>
<dbReference type="OrthoDB" id="2604298at2"/>
<dbReference type="Gene3D" id="2.60.40.1080">
    <property type="match status" value="2"/>
</dbReference>
<keyword evidence="3" id="KW-1185">Reference proteome</keyword>
<evidence type="ECO:0000313" key="2">
    <source>
        <dbReference type="EMBL" id="RUT35767.1"/>
    </source>
</evidence>
<protein>
    <recommendedName>
        <fullName evidence="4">BIG2 domain-containing protein</fullName>
    </recommendedName>
</protein>
<organism evidence="2 3">
    <name type="scientific">Paenibacillus zeisoli</name>
    <dbReference type="NCBI Taxonomy" id="2496267"/>
    <lineage>
        <taxon>Bacteria</taxon>
        <taxon>Bacillati</taxon>
        <taxon>Bacillota</taxon>
        <taxon>Bacilli</taxon>
        <taxon>Bacillales</taxon>
        <taxon>Paenibacillaceae</taxon>
        <taxon>Paenibacillus</taxon>
    </lineage>
</organism>
<dbReference type="AlphaFoldDB" id="A0A433XNX0"/>